<evidence type="ECO:0000313" key="1">
    <source>
        <dbReference type="EMBL" id="SEQ01564.1"/>
    </source>
</evidence>
<reference evidence="1 2" key="1">
    <citation type="submission" date="2016-10" db="EMBL/GenBank/DDBJ databases">
        <authorList>
            <person name="de Groot N.N."/>
        </authorList>
    </citation>
    <scope>NUCLEOTIDE SEQUENCE [LARGE SCALE GENOMIC DNA]</scope>
    <source>
        <strain evidence="1 2">CGMCC 4.3519</strain>
    </source>
</reference>
<protein>
    <submittedName>
        <fullName evidence="1">Uncharacterized protein</fullName>
    </submittedName>
</protein>
<name>A0A1H9CK84_9ACTN</name>
<dbReference type="Proteomes" id="UP000199055">
    <property type="component" value="Unassembled WGS sequence"/>
</dbReference>
<keyword evidence="2" id="KW-1185">Reference proteome</keyword>
<dbReference type="EMBL" id="FOET01000003">
    <property type="protein sequence ID" value="SEQ01564.1"/>
    <property type="molecule type" value="Genomic_DNA"/>
</dbReference>
<dbReference type="RefSeq" id="WP_093657807.1">
    <property type="nucleotide sequence ID" value="NZ_FOET01000003.1"/>
</dbReference>
<gene>
    <name evidence="1" type="ORF">SAMN05216481_103285</name>
</gene>
<accession>A0A1H9CK84</accession>
<organism evidence="1 2">
    <name type="scientific">Streptomyces radiopugnans</name>
    <dbReference type="NCBI Taxonomy" id="403935"/>
    <lineage>
        <taxon>Bacteria</taxon>
        <taxon>Bacillati</taxon>
        <taxon>Actinomycetota</taxon>
        <taxon>Actinomycetes</taxon>
        <taxon>Kitasatosporales</taxon>
        <taxon>Streptomycetaceae</taxon>
        <taxon>Streptomyces</taxon>
    </lineage>
</organism>
<sequence>MELGNGLNLRAGRTYLPKRGETCSKVFSPGFAAEWTLEIPERPDLTIHDTRWDNGERDIVLQQPPLLPEMPAALVNLHGRLRAGIEPGPSGRMRIMAYLALPSPNGRRPSLKKALTTAALVDGCGARALRMLITRPGVTLDPAFDLRKPQDKETFQHAIHFPEDDAETPVAAYVLTRAVPVLRHSGWLLESDS</sequence>
<dbReference type="AlphaFoldDB" id="A0A1H9CK84"/>
<evidence type="ECO:0000313" key="2">
    <source>
        <dbReference type="Proteomes" id="UP000199055"/>
    </source>
</evidence>
<proteinExistence type="predicted"/>